<dbReference type="SUPFAM" id="SSF53098">
    <property type="entry name" value="Ribonuclease H-like"/>
    <property type="match status" value="1"/>
</dbReference>
<dbReference type="InterPro" id="IPR012337">
    <property type="entry name" value="RNaseH-like_sf"/>
</dbReference>
<dbReference type="AlphaFoldDB" id="A0A182RHG8"/>
<dbReference type="STRING" id="62324.A0A182RHG8"/>
<organism evidence="2">
    <name type="scientific">Anopheles funestus</name>
    <name type="common">African malaria mosquito</name>
    <dbReference type="NCBI Taxonomy" id="62324"/>
    <lineage>
        <taxon>Eukaryota</taxon>
        <taxon>Metazoa</taxon>
        <taxon>Ecdysozoa</taxon>
        <taxon>Arthropoda</taxon>
        <taxon>Hexapoda</taxon>
        <taxon>Insecta</taxon>
        <taxon>Pterygota</taxon>
        <taxon>Neoptera</taxon>
        <taxon>Endopterygota</taxon>
        <taxon>Diptera</taxon>
        <taxon>Nematocera</taxon>
        <taxon>Culicoidea</taxon>
        <taxon>Culicidae</taxon>
        <taxon>Anophelinae</taxon>
        <taxon>Anopheles</taxon>
    </lineage>
</organism>
<dbReference type="VEuPathDB" id="VectorBase:AFUN005680"/>
<dbReference type="VEuPathDB" id="VectorBase:AFUN2_003325"/>
<evidence type="ECO:0000259" key="1">
    <source>
        <dbReference type="Pfam" id="PF18701"/>
    </source>
</evidence>
<reference evidence="2" key="1">
    <citation type="submission" date="2020-05" db="UniProtKB">
        <authorList>
            <consortium name="EnsemblMetazoa"/>
        </authorList>
    </citation>
    <scope>IDENTIFICATION</scope>
    <source>
        <strain evidence="2">FUMOZ</strain>
    </source>
</reference>
<evidence type="ECO:0000313" key="2">
    <source>
        <dbReference type="EnsemblMetazoa" id="AFUN005680-PA"/>
    </source>
</evidence>
<dbReference type="EnsemblMetazoa" id="AFUN005680-RA">
    <property type="protein sequence ID" value="AFUN005680-PA"/>
    <property type="gene ID" value="AFUN005680"/>
</dbReference>
<dbReference type="PANTHER" id="PTHR47331">
    <property type="entry name" value="PHD-TYPE DOMAIN-CONTAINING PROTEIN"/>
    <property type="match status" value="1"/>
</dbReference>
<dbReference type="InterPro" id="IPR036397">
    <property type="entry name" value="RNaseH_sf"/>
</dbReference>
<dbReference type="PANTHER" id="PTHR47331:SF1">
    <property type="entry name" value="GAG-LIKE PROTEIN"/>
    <property type="match status" value="1"/>
</dbReference>
<feature type="domain" description="DUF5641" evidence="1">
    <location>
        <begin position="112"/>
        <end position="171"/>
    </location>
</feature>
<dbReference type="GO" id="GO:0003676">
    <property type="term" value="F:nucleic acid binding"/>
    <property type="evidence" value="ECO:0007669"/>
    <property type="project" value="InterPro"/>
</dbReference>
<accession>A0A182RHG8</accession>
<protein>
    <submittedName>
        <fullName evidence="2">DUF5641 domain-containing protein</fullName>
    </submittedName>
</protein>
<sequence length="172" mass="20148">MGKEAALHYNIEWHFNPLSAPHFGGIWERQIQTIKKGLRQMMDEWRLRKPSPETLVATLIEIEFILNSRPLTHIPVSNDEEEILIPFHFLVGRSGSDVPPLALTTSSIDNNQYKQVQHHSKIFWDKWKREYLPTLLKRDKWTNKVEPLKEDNMVVLTDDNATPGKWLKGRID</sequence>
<dbReference type="Pfam" id="PF18701">
    <property type="entry name" value="DUF5641"/>
    <property type="match status" value="1"/>
</dbReference>
<dbReference type="InterPro" id="IPR040676">
    <property type="entry name" value="DUF5641"/>
</dbReference>
<proteinExistence type="predicted"/>
<name>A0A182RHG8_ANOFN</name>
<dbReference type="Gene3D" id="3.30.420.10">
    <property type="entry name" value="Ribonuclease H-like superfamily/Ribonuclease H"/>
    <property type="match status" value="1"/>
</dbReference>